<name>A0ACA9KJN0_9GLOM</name>
<proteinExistence type="predicted"/>
<evidence type="ECO:0000313" key="1">
    <source>
        <dbReference type="EMBL" id="CAG8477123.1"/>
    </source>
</evidence>
<sequence length="144" mass="15889">MILFNDHAEFEVGYTHQVCLPPRVTRRPHPTPPAVLPHPPLHLQLTTLANVPRGKKIRKPLKSRHSPSVKPICFGKSLTLGLHGALEFAILEAIISSCILRYVILEVDEPNGRLGKVFQYPPWCQGKRTIASSAGGGGRMSEPM</sequence>
<keyword evidence="2" id="KW-1185">Reference proteome</keyword>
<protein>
    <submittedName>
        <fullName evidence="1">5509_t:CDS:1</fullName>
    </submittedName>
</protein>
<gene>
    <name evidence="1" type="ORF">ACOLOM_LOCUS1843</name>
</gene>
<evidence type="ECO:0000313" key="2">
    <source>
        <dbReference type="Proteomes" id="UP000789525"/>
    </source>
</evidence>
<accession>A0ACA9KJN0</accession>
<reference evidence="1" key="1">
    <citation type="submission" date="2021-06" db="EMBL/GenBank/DDBJ databases">
        <authorList>
            <person name="Kallberg Y."/>
            <person name="Tangrot J."/>
            <person name="Rosling A."/>
        </authorList>
    </citation>
    <scope>NUCLEOTIDE SEQUENCE</scope>
    <source>
        <strain evidence="1">CL356</strain>
    </source>
</reference>
<dbReference type="Proteomes" id="UP000789525">
    <property type="component" value="Unassembled WGS sequence"/>
</dbReference>
<organism evidence="1 2">
    <name type="scientific">Acaulospora colombiana</name>
    <dbReference type="NCBI Taxonomy" id="27376"/>
    <lineage>
        <taxon>Eukaryota</taxon>
        <taxon>Fungi</taxon>
        <taxon>Fungi incertae sedis</taxon>
        <taxon>Mucoromycota</taxon>
        <taxon>Glomeromycotina</taxon>
        <taxon>Glomeromycetes</taxon>
        <taxon>Diversisporales</taxon>
        <taxon>Acaulosporaceae</taxon>
        <taxon>Acaulospora</taxon>
    </lineage>
</organism>
<dbReference type="EMBL" id="CAJVPT010002196">
    <property type="protein sequence ID" value="CAG8477123.1"/>
    <property type="molecule type" value="Genomic_DNA"/>
</dbReference>
<comment type="caution">
    <text evidence="1">The sequence shown here is derived from an EMBL/GenBank/DDBJ whole genome shotgun (WGS) entry which is preliminary data.</text>
</comment>